<name>A0A1M2VU58_TRAPU</name>
<accession>A0A1M2VU58</accession>
<keyword evidence="3" id="KW-1185">Reference proteome</keyword>
<protein>
    <submittedName>
        <fullName evidence="2">Uncharacterized protein</fullName>
    </submittedName>
</protein>
<evidence type="ECO:0000313" key="2">
    <source>
        <dbReference type="EMBL" id="OJT11151.1"/>
    </source>
</evidence>
<dbReference type="AlphaFoldDB" id="A0A1M2VU58"/>
<reference evidence="2 3" key="1">
    <citation type="submission" date="2016-10" db="EMBL/GenBank/DDBJ databases">
        <title>Genome sequence of the basidiomycete white-rot fungus Trametes pubescens.</title>
        <authorList>
            <person name="Makela M.R."/>
            <person name="Granchi Z."/>
            <person name="Peng M."/>
            <person name="De Vries R.P."/>
            <person name="Grigoriev I."/>
            <person name="Riley R."/>
            <person name="Hilden K."/>
        </authorList>
    </citation>
    <scope>NUCLEOTIDE SEQUENCE [LARGE SCALE GENOMIC DNA]</scope>
    <source>
        <strain evidence="2 3">FBCC735</strain>
    </source>
</reference>
<evidence type="ECO:0000256" key="1">
    <source>
        <dbReference type="SAM" id="MobiDB-lite"/>
    </source>
</evidence>
<sequence>MIREHEAPVKPHHHQTHQSGAYESTSLERTLLPIGTIGDAAVFDAGRGVVV</sequence>
<feature type="region of interest" description="Disordered" evidence="1">
    <location>
        <begin position="1"/>
        <end position="23"/>
    </location>
</feature>
<comment type="caution">
    <text evidence="2">The sequence shown here is derived from an EMBL/GenBank/DDBJ whole genome shotgun (WGS) entry which is preliminary data.</text>
</comment>
<organism evidence="2 3">
    <name type="scientific">Trametes pubescens</name>
    <name type="common">White-rot fungus</name>
    <dbReference type="NCBI Taxonomy" id="154538"/>
    <lineage>
        <taxon>Eukaryota</taxon>
        <taxon>Fungi</taxon>
        <taxon>Dikarya</taxon>
        <taxon>Basidiomycota</taxon>
        <taxon>Agaricomycotina</taxon>
        <taxon>Agaricomycetes</taxon>
        <taxon>Polyporales</taxon>
        <taxon>Polyporaceae</taxon>
        <taxon>Trametes</taxon>
    </lineage>
</organism>
<gene>
    <name evidence="2" type="ORF">TRAPUB_12336</name>
</gene>
<dbReference type="Proteomes" id="UP000184267">
    <property type="component" value="Unassembled WGS sequence"/>
</dbReference>
<dbReference type="EMBL" id="MNAD01000683">
    <property type="protein sequence ID" value="OJT11151.1"/>
    <property type="molecule type" value="Genomic_DNA"/>
</dbReference>
<proteinExistence type="predicted"/>
<evidence type="ECO:0000313" key="3">
    <source>
        <dbReference type="Proteomes" id="UP000184267"/>
    </source>
</evidence>